<proteinExistence type="predicted"/>
<feature type="region of interest" description="Disordered" evidence="1">
    <location>
        <begin position="2166"/>
        <end position="2186"/>
    </location>
</feature>
<reference evidence="3" key="1">
    <citation type="submission" date="2017-06" db="EMBL/GenBank/DDBJ databases">
        <title>Complete genome sequence of Capnocytophaga sp. KCOM 1579 (=ChDC OS43) isolated from a human refractory periapical abscess lesion.</title>
        <authorList>
            <person name="Kook J.-K."/>
            <person name="Park S.-N."/>
            <person name="Lim Y.K."/>
            <person name="Roh H."/>
        </authorList>
    </citation>
    <scope>NUCLEOTIDE SEQUENCE [LARGE SCALE GENOMIC DNA]</scope>
    <source>
        <strain evidence="3">ChDC OS43</strain>
    </source>
</reference>
<protein>
    <recommendedName>
        <fullName evidence="4">Gliding motility protein</fullName>
    </recommendedName>
</protein>
<sequence length="2717" mass="288670">MSKIFFKWVMFTLLILPIVVTGQVISGIIPQSPVHFANNADFSVGTLTITFNMPAGKTTGELEVRLAAGIEYISGSVAATGGTIALKAGSTNANKPVFTINAAGGATVVVSLKRKATKAVLTNSELATGLFDEAVLTIGGVSTNPPAKNTQGYNLPRPTLTVQQPEGTQGNAAGTHNKEYEIQNTGNGIVRDVYFSIAYPSGVTGNSVAYKIGSGTYTALTQVGTVPIGFPNAGKPLYKAPAVHLAKGQSVKIRENYTVTGCTSGRQIMYYAYWGVASNNLFESSPVASKTLNIDSGKPLIDLDRNNSNNTYFTWGDGLSGNKLGTYTVRYHNIGTGLNPTASKIRIKLFERHIGVFRSHKPTNFRLVYTDGGVEKEIPIPATAISQPVANQAITISFDNMPELLATHTTYGSKNIGFTDEDGDGYRDELKKSAGFTLRFDYVKNNGITCLSSGFKEFLINPSSEMYCENVCGVPGDNGGAYLHEQTFERFVNGVSDGSYFPKQLVENVSKQGYLIANFNVSGYTHNQRLKGGASLQNPRLYKYKIKLPSGIELKNVKFHKGFKYGTATEAPTSLGNVPAGGELTYTTTTTAYGYITFDILLTNCSGTNASIDYSVSYLDKNGATNTYSEIPYVCNSTVINTVCTTSCTVDGPTMLSTKIERADNSYGWKNYTMAVRQTRDQVSELQRQRALYLDDIEVISTGKELNVPTNNLYYHASFSKRPGLKPKSIVFTMGTHSVTLAGTTAVKTTVGDRDNFRWDLTSALPTGGIPANGTFTVVATYQVTNNSDTDRASSHDIESGGENFFYRLDNPATDTALNAQGYHIAQKHCGVNLYATFFYANLWSHLNTNTYYVDGCTPAAIGASNQVFAGRRFDSGGNYFLDEFRPSRLIKKLTFKIPSSMNYVANPTYVYRQKYGTESSPIPFVLTLVSDDGTYKTYTYINPAKGQPGHLPAGEISVENFYDSYIKTALQATCKTKVWDNFTKSKANNMLVKSEIQYEDFYYHYAAQGGSDVRTYAMPEGQTAVFHRYKPDVTLTTLTPLTVKVNKREQDLRFSLANSTQSDAPYSWVSIPDVTGVEILSLTEIDNVGAHVRTYTAQTSISGEKMFFLNQGGAPGTIAKNATRYFKVNYKITNCNANYALKVYAGWNCNENPIGGYKSTCSDKSITYNISIAKSKKEIAADPSNPGYHDPNKVGSISMCAKTPYSYIINSADEGDIYDAKLVVTQAAGITFHDIEVEYPLGSGVKYNTTTPVNGKKIGHTITGSKHTFDISAILPGGSLPGSLSEPTIAANRQLKLTFKVMPDCDFSAGSSFDIDIEGNDLCSNPASGDKSRAIIAGIAGVNVNKYNITLDPLTYVSGNGTQCDSGVVYKTRVTVNSSDPTFAMGSNARLRFTIPEGYELAPSYLNSFNRTPYGPGAHWSNPVRKQAEERTLASGSELVLDIPAGMSNGQFFELSIKIVQKTNTLIDCGTPKILKAFTTDTVTGVTCSLLSPPSTCPALTVGTSLERTIQVKSDRPELSFKDISTSSVIQGGKEKLTIKYKITNAATASATLTARPVVASLYYDANNNGQVDSGDTKLTTYTATETLNKGVTSPERSFDYLADQNKVCRLLLVLKNEDNVCLCGDVATKVTAPTEINGLVNSLTTCATDSVTFQYSTQAPAYAGYEWKAVSPANALGYLNNINTPTPTFAYTGTPLSSALTVTYNLVVKRTNGCEATQTVTVLVKAVPAPVLTVSPTLVVSCKASNVTTAISNWLQQAATATVSAPCATIATLTHNYESVKPANLCEATVVTVTYTAKDNFGNTTTKTTTITIVSVEANSETITVTHGAMATTTTQTVLTNDKANTRSATTSTVSLTVTTPAVGATGSATPTLNSNGTITVPAGTKSGTYQIGYRICTTLAAVTACDTATATIVVGTPTITASPDTFTLTTGTSTKSVIDNDHIGTATTTTHTVTIGVVTPATPKASGTATPTLDTHTGKITVPNNTPAGTYTIVYQICEKLNPGNCSSATAVVTVATPTITASPDTFTLTTGTSTKSVIDNDHIGTATTTTHTVTIGVVTPATPKAPGTATPTLDTHTGKITVPNNTPAGTYTIVYQICEKLNPGNCSSATAVVTVATPTITASPDTFTLTTGTSTKSVIDNDHIGTATTTTHTVTIGVVTPATPKAPGTATPTLDTHTGKITVPNNTPAGTYTIVYQICEKLNPSNCSSATAVVTVATPTITASPDTFTLTTGTSTKSVIDNDHIGTATTTTHTVTIGVVTPATPKAPGTATPTLDTHTGKITVPNNTPAGTYTIVYQICEKLNPGNCSSATAVVTVATPTITASPDTFTLTTGTSTKSVIDNDHIGTATTTTHTVTIGVVTPATPKAPGTATPTLDTHTGKITVPNNTPAGTYTIVYQICEKLNPGNCSSATAVVTVATPTITASADTFTLTTGTSTKSVIDNDHIGTATTTTHTVTIGVVTPATPKAPGTATPTLDPHTGKITVPNNTPAGTYTIVYQICEKLNPGNCSSATATTVVHRTPALIPAAANDEATTPINTPIVIDVLHNDTPHGTVTPHITTIPTKGTAVVNHDNTVTYTPNTNFVGIDTFVYEICNTDGVCVSATVTVKVTNGLTIYNAISISGNSQNDHFHIGGIENYPNNTVRIFNRWGVKVFDTEGYDNVRNVFKGFSNGRVTVEGSENLPQGTYYYIIEYIDENGQKESKVGWLYLKK</sequence>
<evidence type="ECO:0000313" key="2">
    <source>
        <dbReference type="EMBL" id="ASF42435.1"/>
    </source>
</evidence>
<accession>A0A1Z4BME8</accession>
<feature type="compositionally biased region" description="Low complexity" evidence="1">
    <location>
        <begin position="2468"/>
        <end position="2480"/>
    </location>
</feature>
<evidence type="ECO:0000313" key="3">
    <source>
        <dbReference type="Proteomes" id="UP000197007"/>
    </source>
</evidence>
<gene>
    <name evidence="2" type="ORF">CBG49_04720</name>
</gene>
<keyword evidence="3" id="KW-1185">Reference proteome</keyword>
<dbReference type="Pfam" id="PF13585">
    <property type="entry name" value="CHU_C"/>
    <property type="match status" value="1"/>
</dbReference>
<dbReference type="Pfam" id="PF17963">
    <property type="entry name" value="Big_9"/>
    <property type="match status" value="1"/>
</dbReference>
<feature type="compositionally biased region" description="Low complexity" evidence="1">
    <location>
        <begin position="2166"/>
        <end position="2177"/>
    </location>
</feature>
<evidence type="ECO:0000256" key="1">
    <source>
        <dbReference type="SAM" id="MobiDB-lite"/>
    </source>
</evidence>
<dbReference type="Proteomes" id="UP000197007">
    <property type="component" value="Chromosome"/>
</dbReference>
<feature type="region of interest" description="Disordered" evidence="1">
    <location>
        <begin position="2268"/>
        <end position="2287"/>
    </location>
</feature>
<feature type="region of interest" description="Disordered" evidence="1">
    <location>
        <begin position="2468"/>
        <end position="2487"/>
    </location>
</feature>
<organism evidence="2 3">
    <name type="scientific">Capnocytophaga endodontalis</name>
    <dbReference type="NCBI Taxonomy" id="2708117"/>
    <lineage>
        <taxon>Bacteria</taxon>
        <taxon>Pseudomonadati</taxon>
        <taxon>Bacteroidota</taxon>
        <taxon>Flavobacteriia</taxon>
        <taxon>Flavobacteriales</taxon>
        <taxon>Flavobacteriaceae</taxon>
        <taxon>Capnocytophaga</taxon>
    </lineage>
</organism>
<feature type="compositionally biased region" description="Low complexity" evidence="1">
    <location>
        <begin position="2065"/>
        <end position="2076"/>
    </location>
</feature>
<feature type="region of interest" description="Disordered" evidence="1">
    <location>
        <begin position="2065"/>
        <end position="2085"/>
    </location>
</feature>
<evidence type="ECO:0008006" key="4">
    <source>
        <dbReference type="Google" id="ProtNLM"/>
    </source>
</evidence>
<feature type="compositionally biased region" description="Low complexity" evidence="1">
    <location>
        <begin position="2268"/>
        <end position="2278"/>
    </location>
</feature>
<dbReference type="EMBL" id="CP022022">
    <property type="protein sequence ID" value="ASF42435.1"/>
    <property type="molecule type" value="Genomic_DNA"/>
</dbReference>
<dbReference type="KEGG" id="capn:CBG49_04720"/>
<name>A0A1Z4BME8_9FLAO</name>